<protein>
    <submittedName>
        <fullName evidence="1">Uncharacterized protein</fullName>
    </submittedName>
</protein>
<keyword evidence="2" id="KW-1185">Reference proteome</keyword>
<name>A0A7W1XA61_9BACL</name>
<accession>A0A7W1XA61</accession>
<sequence>MPKKAFTCKEHKGNADFVELAVDAVVQYVNDQIEQNVLVANDVKIESSRKLKFKNHIAKFDTESKIFYNKKGM</sequence>
<evidence type="ECO:0000313" key="1">
    <source>
        <dbReference type="EMBL" id="MBA4542942.1"/>
    </source>
</evidence>
<comment type="caution">
    <text evidence="1">The sequence shown here is derived from an EMBL/GenBank/DDBJ whole genome shotgun (WGS) entry which is preliminary data.</text>
</comment>
<dbReference type="AlphaFoldDB" id="A0A7W1XA61"/>
<organism evidence="1 2">
    <name type="scientific">Thermoactinomyces daqus</name>
    <dbReference type="NCBI Taxonomy" id="1329516"/>
    <lineage>
        <taxon>Bacteria</taxon>
        <taxon>Bacillati</taxon>
        <taxon>Bacillota</taxon>
        <taxon>Bacilli</taxon>
        <taxon>Bacillales</taxon>
        <taxon>Thermoactinomycetaceae</taxon>
        <taxon>Thermoactinomyces</taxon>
    </lineage>
</organism>
<dbReference type="RefSeq" id="WP_033101906.1">
    <property type="nucleotide sequence ID" value="NZ_JACEIP010000010.1"/>
</dbReference>
<reference evidence="1 2" key="1">
    <citation type="submission" date="2020-07" db="EMBL/GenBank/DDBJ databases">
        <authorList>
            <person name="Feng H."/>
        </authorList>
    </citation>
    <scope>NUCLEOTIDE SEQUENCE [LARGE SCALE GENOMIC DNA]</scope>
    <source>
        <strain evidence="2">s-11</strain>
    </source>
</reference>
<dbReference type="EMBL" id="JACEIP010000010">
    <property type="protein sequence ID" value="MBA4542942.1"/>
    <property type="molecule type" value="Genomic_DNA"/>
</dbReference>
<dbReference type="Proteomes" id="UP000530514">
    <property type="component" value="Unassembled WGS sequence"/>
</dbReference>
<proteinExistence type="predicted"/>
<evidence type="ECO:0000313" key="2">
    <source>
        <dbReference type="Proteomes" id="UP000530514"/>
    </source>
</evidence>
<gene>
    <name evidence="1" type="ORF">H1164_08505</name>
</gene>